<gene>
    <name evidence="2" type="ORF">DdX_05364</name>
</gene>
<proteinExistence type="predicted"/>
<evidence type="ECO:0000313" key="3">
    <source>
        <dbReference type="Proteomes" id="UP001201812"/>
    </source>
</evidence>
<feature type="region of interest" description="Disordered" evidence="1">
    <location>
        <begin position="12"/>
        <end position="48"/>
    </location>
</feature>
<evidence type="ECO:0000313" key="2">
    <source>
        <dbReference type="EMBL" id="KAI1719997.1"/>
    </source>
</evidence>
<feature type="compositionally biased region" description="Low complexity" evidence="1">
    <location>
        <begin position="23"/>
        <end position="48"/>
    </location>
</feature>
<protein>
    <submittedName>
        <fullName evidence="2">Uncharacterized protein</fullName>
    </submittedName>
</protein>
<dbReference type="Proteomes" id="UP001201812">
    <property type="component" value="Unassembled WGS sequence"/>
</dbReference>
<dbReference type="EMBL" id="JAKKPZ010000006">
    <property type="protein sequence ID" value="KAI1719997.1"/>
    <property type="molecule type" value="Genomic_DNA"/>
</dbReference>
<name>A0AAD4R9X5_9BILA</name>
<reference evidence="2" key="1">
    <citation type="submission" date="2022-01" db="EMBL/GenBank/DDBJ databases">
        <title>Genome Sequence Resource for Two Populations of Ditylenchus destructor, the Migratory Endoparasitic Phytonematode.</title>
        <authorList>
            <person name="Zhang H."/>
            <person name="Lin R."/>
            <person name="Xie B."/>
        </authorList>
    </citation>
    <scope>NUCLEOTIDE SEQUENCE</scope>
    <source>
        <strain evidence="2">BazhouSP</strain>
    </source>
</reference>
<comment type="caution">
    <text evidence="2">The sequence shown here is derived from an EMBL/GenBank/DDBJ whole genome shotgun (WGS) entry which is preliminary data.</text>
</comment>
<evidence type="ECO:0000256" key="1">
    <source>
        <dbReference type="SAM" id="MobiDB-lite"/>
    </source>
</evidence>
<sequence length="322" mass="34434">MPLIIHHSVSSSLALPKSGTDNSQRASTSSSGLRSRSPASSLYSSIGKSSKAKSRKSAIRFMGSSAGNMDDGLLPPSGGSSLTQEPPFRSASKSVSFHDLVTSASIAIRSISPKRILAASSSTLGIVGLAGSDTRGGDLCRLVSAVGSECGSSGSGNSSVCRTSMDLSRRCKTALSQEELCTEEEPSGLRKSLSNYLIGSVGINPVAESITVAKFITFITRPTGWPLPLQFLIKQLGPPAWIRFPFPRGQMEANPFPFGRGCCLPIIPQVVCSLPLIESRWVLNSRASRADFPVIHSFLLYLSPVHNFYSWRQWLVVLSVEK</sequence>
<feature type="region of interest" description="Disordered" evidence="1">
    <location>
        <begin position="65"/>
        <end position="89"/>
    </location>
</feature>
<dbReference type="AlphaFoldDB" id="A0AAD4R9X5"/>
<accession>A0AAD4R9X5</accession>
<organism evidence="2 3">
    <name type="scientific">Ditylenchus destructor</name>
    <dbReference type="NCBI Taxonomy" id="166010"/>
    <lineage>
        <taxon>Eukaryota</taxon>
        <taxon>Metazoa</taxon>
        <taxon>Ecdysozoa</taxon>
        <taxon>Nematoda</taxon>
        <taxon>Chromadorea</taxon>
        <taxon>Rhabditida</taxon>
        <taxon>Tylenchina</taxon>
        <taxon>Tylenchomorpha</taxon>
        <taxon>Sphaerularioidea</taxon>
        <taxon>Anguinidae</taxon>
        <taxon>Anguininae</taxon>
        <taxon>Ditylenchus</taxon>
    </lineage>
</organism>
<keyword evidence="3" id="KW-1185">Reference proteome</keyword>